<reference evidence="1 2" key="1">
    <citation type="submission" date="2016-10" db="EMBL/GenBank/DDBJ databases">
        <title>Comparative genomics uncovers the prolific and rare metabolic potential of the cyanobacterial genus Moorea.</title>
        <authorList>
            <person name="Leao T."/>
            <person name="Castelao G."/>
            <person name="Korobeynikov A."/>
            <person name="Monroe E.A."/>
            <person name="Podell S."/>
            <person name="Glukhov E."/>
            <person name="Allen E."/>
            <person name="Gerwick W.H."/>
            <person name="Gerwick L."/>
        </authorList>
    </citation>
    <scope>NUCLEOTIDE SEQUENCE [LARGE SCALE GENOMIC DNA]</scope>
    <source>
        <strain evidence="1 2">PNG5-198</strain>
    </source>
</reference>
<dbReference type="RefSeq" id="WP_075896355.1">
    <property type="nucleotide sequence ID" value="NZ_MKZS01000001.1"/>
</dbReference>
<proteinExistence type="predicted"/>
<comment type="caution">
    <text evidence="1">The sequence shown here is derived from an EMBL/GenBank/DDBJ whole genome shotgun (WGS) entry which is preliminary data.</text>
</comment>
<dbReference type="Proteomes" id="UP000186657">
    <property type="component" value="Unassembled WGS sequence"/>
</dbReference>
<protein>
    <submittedName>
        <fullName evidence="1">Uncharacterized protein</fullName>
    </submittedName>
</protein>
<dbReference type="EMBL" id="MKZS01000001">
    <property type="protein sequence ID" value="OLT58141.1"/>
    <property type="molecule type" value="Genomic_DNA"/>
</dbReference>
<keyword evidence="2" id="KW-1185">Reference proteome</keyword>
<gene>
    <name evidence="1" type="ORF">BJP37_02885</name>
</gene>
<sequence length="79" mass="8943">MQRRQFTRLSLFLFGLGLAECSKNQVESTKGFTINRGNSLRIWWSQGKAIRTIVVDGLSVAQATNQAIAQIKQIFADWK</sequence>
<accession>A0A1U7MWX7</accession>
<dbReference type="AlphaFoldDB" id="A0A1U7MWX7"/>
<organism evidence="1 2">
    <name type="scientific">Moorena bouillonii PNG</name>
    <dbReference type="NCBI Taxonomy" id="568701"/>
    <lineage>
        <taxon>Bacteria</taxon>
        <taxon>Bacillati</taxon>
        <taxon>Cyanobacteriota</taxon>
        <taxon>Cyanophyceae</taxon>
        <taxon>Coleofasciculales</taxon>
        <taxon>Coleofasciculaceae</taxon>
        <taxon>Moorena</taxon>
    </lineage>
</organism>
<evidence type="ECO:0000313" key="2">
    <source>
        <dbReference type="Proteomes" id="UP000186657"/>
    </source>
</evidence>
<name>A0A1U7MWX7_9CYAN</name>
<evidence type="ECO:0000313" key="1">
    <source>
        <dbReference type="EMBL" id="OLT58141.1"/>
    </source>
</evidence>